<gene>
    <name evidence="1" type="ORF">F503_04304</name>
</gene>
<dbReference type="Proteomes" id="UP000016923">
    <property type="component" value="Unassembled WGS sequence"/>
</dbReference>
<dbReference type="eggNOG" id="ENOG502R28K">
    <property type="taxonomic scope" value="Eukaryota"/>
</dbReference>
<dbReference type="STRING" id="1262450.S3C7F0"/>
<accession>S3C7F0</accession>
<dbReference type="AlphaFoldDB" id="S3C7F0"/>
<reference evidence="1 2" key="1">
    <citation type="journal article" date="2013" name="BMC Genomics">
        <title>The genome and transcriptome of the pine saprophyte Ophiostoma piceae, and a comparison with the bark beetle-associated pine pathogen Grosmannia clavigera.</title>
        <authorList>
            <person name="Haridas S."/>
            <person name="Wang Y."/>
            <person name="Lim L."/>
            <person name="Massoumi Alamouti S."/>
            <person name="Jackman S."/>
            <person name="Docking R."/>
            <person name="Robertson G."/>
            <person name="Birol I."/>
            <person name="Bohlmann J."/>
            <person name="Breuil C."/>
        </authorList>
    </citation>
    <scope>NUCLEOTIDE SEQUENCE [LARGE SCALE GENOMIC DNA]</scope>
    <source>
        <strain evidence="1 2">UAMH 11346</strain>
    </source>
</reference>
<evidence type="ECO:0000313" key="1">
    <source>
        <dbReference type="EMBL" id="EPE08717.1"/>
    </source>
</evidence>
<dbReference type="OrthoDB" id="419598at2759"/>
<evidence type="ECO:0000313" key="2">
    <source>
        <dbReference type="Proteomes" id="UP000016923"/>
    </source>
</evidence>
<protein>
    <submittedName>
        <fullName evidence="1">Uncharacterized protein</fullName>
    </submittedName>
</protein>
<dbReference type="EMBL" id="KE148148">
    <property type="protein sequence ID" value="EPE08717.1"/>
    <property type="molecule type" value="Genomic_DNA"/>
</dbReference>
<dbReference type="VEuPathDB" id="FungiDB:F503_04304"/>
<proteinExistence type="predicted"/>
<name>S3C7F0_OPHP1</name>
<organism evidence="1 2">
    <name type="scientific">Ophiostoma piceae (strain UAMH 11346)</name>
    <name type="common">Sap stain fungus</name>
    <dbReference type="NCBI Taxonomy" id="1262450"/>
    <lineage>
        <taxon>Eukaryota</taxon>
        <taxon>Fungi</taxon>
        <taxon>Dikarya</taxon>
        <taxon>Ascomycota</taxon>
        <taxon>Pezizomycotina</taxon>
        <taxon>Sordariomycetes</taxon>
        <taxon>Sordariomycetidae</taxon>
        <taxon>Ophiostomatales</taxon>
        <taxon>Ophiostomataceae</taxon>
        <taxon>Ophiostoma</taxon>
    </lineage>
</organism>
<dbReference type="HOGENOM" id="CLU_2513221_0_0_1"/>
<keyword evidence="2" id="KW-1185">Reference proteome</keyword>
<sequence>MDQALEGAEVLFELILAGARAITADIAKRRNVWLTIFNTGMPVPDASQGICAQDVCRTIRDNFRPYGLQVTSIQSVCYLKNLLGG</sequence>